<sequence length="1017" mass="114702">MRSYFVLLFLGLCFAYPGIGQSSFDPQLPIDHISLSQWTAEDGLSSNNLTSVFQDSRGLLWVTSFNGVMIYDGERIEVYDINNLSLLETDGFYTVVEGADGIIYLGSQGSGVLKYTGGQFSKLKPTQGVLPKSIPSLLMSTSGVLYIGSNNNGLYKFENGEATRIDFSMLNNSTISDIEEDEKGRIWVSTEGQGIFCINNAQVEKHYLSRDGLLDDYIEDLAITSVGVVLIASSQGLQLIDSKEEIHAVEAFSGVYVNHLMIDDWGAVWAGTEDGLARWVQGSGRVDWIYGKGGIDLVRISAIIKDEENSLWLTSSRTGLIRVKESKLTNYTYPSLSSNRVNIIHESWDGRFYIGTDQNQIDIYDEGKYARLKINTDLNGNGIRDIYHDRDGSFWLATYIGIVHKEGEKETVYSTYSGMPANNFRTVLKDSRGDFWFGSRSGGLVQFRNDEIVEIYNHENKLESNFVLSVTESENGDLLIGTHSGGMTIIRSSGSSTTLHLKPDDSGVLLFNIDMISDTTAWVTANIGLVYYNGDSLMPVDLMSDKRSKTYFDLVDDGKDDLWLTTNLGIIQIAKKNWQKYQNGEVTELSYQLLDENNGMNNKECTGATRSLLTKDGKVMVPTLGGVCEVNPSKLQYYGGQPKVTIRNVEVDNERLSLQEEVAIIEPGALRYVFEFAVHSYTASDRNQYKYLLEGLENEWSAPSYNGRVEYTSLPPGKYTFRVIGANENNIWNNIGAEFSFRVKPYFYQTAWFYLLIFLLVMGTFILIYQWRMAFINRQNVELKKVNAELDRFVYSASHEIRSPLSSILGLINLARMGDPHKRLEYFDHIEKSVNRLDDFIHDIVDYSRNARLGIEVSLVDFNEIISDIIADISHTANFEKIRYEMLLNHKEDFYTDVRRLKVVLSNVIINAFKHHQPDRISAPFVLIEIADTKKGVKITVSDNGPGIEKKHHSKMFNMFYRATTSSEGSGLGLYIVSEILEKLQGEIEVTSEQGVGTTFDITLRNMEALFQDKHMA</sequence>
<dbReference type="InterPro" id="IPR036890">
    <property type="entry name" value="HATPase_C_sf"/>
</dbReference>
<dbReference type="InterPro" id="IPR004358">
    <property type="entry name" value="Sig_transdc_His_kin-like_C"/>
</dbReference>
<proteinExistence type="predicted"/>
<dbReference type="InterPro" id="IPR036097">
    <property type="entry name" value="HisK_dim/P_sf"/>
</dbReference>
<reference evidence="6" key="1">
    <citation type="submission" date="2022-10" db="EMBL/GenBank/DDBJ databases">
        <title>Comparative genomics and taxonomic characterization of three novel marine species of genus Reichenbachiella exhibiting antioxidant and polysaccharide degradation activities.</title>
        <authorList>
            <person name="Muhammad N."/>
            <person name="Lee Y.-J."/>
            <person name="Ko J."/>
            <person name="Kim S.-G."/>
        </authorList>
    </citation>
    <scope>NUCLEOTIDE SEQUENCE</scope>
    <source>
        <strain evidence="6">Wsw4-B4</strain>
    </source>
</reference>
<keyword evidence="7" id="KW-1185">Reference proteome</keyword>
<dbReference type="SUPFAM" id="SSF55874">
    <property type="entry name" value="ATPase domain of HSP90 chaperone/DNA topoisomerase II/histidine kinase"/>
    <property type="match status" value="1"/>
</dbReference>
<keyword evidence="4" id="KW-1133">Transmembrane helix</keyword>
<dbReference type="EC" id="2.7.13.3" evidence="2"/>
<dbReference type="InterPro" id="IPR003594">
    <property type="entry name" value="HATPase_dom"/>
</dbReference>
<dbReference type="InterPro" id="IPR005467">
    <property type="entry name" value="His_kinase_dom"/>
</dbReference>
<dbReference type="GO" id="GO:0005524">
    <property type="term" value="F:ATP binding"/>
    <property type="evidence" value="ECO:0007669"/>
    <property type="project" value="UniProtKB-KW"/>
</dbReference>
<keyword evidence="3" id="KW-0597">Phosphoprotein</keyword>
<dbReference type="SMART" id="SM00387">
    <property type="entry name" value="HATPase_c"/>
    <property type="match status" value="1"/>
</dbReference>
<evidence type="ECO:0000256" key="3">
    <source>
        <dbReference type="ARBA" id="ARBA00022553"/>
    </source>
</evidence>
<dbReference type="SUPFAM" id="SSF63829">
    <property type="entry name" value="Calcium-dependent phosphotriesterase"/>
    <property type="match status" value="3"/>
</dbReference>
<dbReference type="InterPro" id="IPR011123">
    <property type="entry name" value="Y_Y_Y"/>
</dbReference>
<dbReference type="Proteomes" id="UP001062165">
    <property type="component" value="Chromosome"/>
</dbReference>
<dbReference type="PROSITE" id="PS50109">
    <property type="entry name" value="HIS_KIN"/>
    <property type="match status" value="1"/>
</dbReference>
<dbReference type="PANTHER" id="PTHR43547:SF2">
    <property type="entry name" value="HYBRID SIGNAL TRANSDUCTION HISTIDINE KINASE C"/>
    <property type="match status" value="1"/>
</dbReference>
<dbReference type="Pfam" id="PF07495">
    <property type="entry name" value="Y_Y_Y"/>
    <property type="match status" value="1"/>
</dbReference>
<dbReference type="Gene3D" id="3.30.565.10">
    <property type="entry name" value="Histidine kinase-like ATPase, C-terminal domain"/>
    <property type="match status" value="1"/>
</dbReference>
<dbReference type="PRINTS" id="PR00344">
    <property type="entry name" value="BCTRLSENSOR"/>
</dbReference>
<dbReference type="SUPFAM" id="SSF47384">
    <property type="entry name" value="Homodimeric domain of signal transducing histidine kinase"/>
    <property type="match status" value="1"/>
</dbReference>
<name>A0ABY6CWY5_9BACT</name>
<dbReference type="Gene3D" id="2.60.40.10">
    <property type="entry name" value="Immunoglobulins"/>
    <property type="match status" value="1"/>
</dbReference>
<dbReference type="InterPro" id="IPR015943">
    <property type="entry name" value="WD40/YVTN_repeat-like_dom_sf"/>
</dbReference>
<dbReference type="PANTHER" id="PTHR43547">
    <property type="entry name" value="TWO-COMPONENT HISTIDINE KINASE"/>
    <property type="match status" value="1"/>
</dbReference>
<keyword evidence="4" id="KW-0812">Transmembrane</keyword>
<dbReference type="Pfam" id="PF02518">
    <property type="entry name" value="HATPase_c"/>
    <property type="match status" value="1"/>
</dbReference>
<dbReference type="CDD" id="cd00082">
    <property type="entry name" value="HisKA"/>
    <property type="match status" value="1"/>
</dbReference>
<evidence type="ECO:0000259" key="5">
    <source>
        <dbReference type="PROSITE" id="PS50109"/>
    </source>
</evidence>
<comment type="catalytic activity">
    <reaction evidence="1">
        <text>ATP + protein L-histidine = ADP + protein N-phospho-L-histidine.</text>
        <dbReference type="EC" id="2.7.13.3"/>
    </reaction>
</comment>
<feature type="domain" description="Histidine kinase" evidence="5">
    <location>
        <begin position="796"/>
        <end position="1008"/>
    </location>
</feature>
<dbReference type="InterPro" id="IPR011110">
    <property type="entry name" value="Reg_prop"/>
</dbReference>
<dbReference type="Gene3D" id="2.130.10.10">
    <property type="entry name" value="YVTN repeat-like/Quinoprotein amine dehydrogenase"/>
    <property type="match status" value="3"/>
</dbReference>
<protein>
    <recommendedName>
        <fullName evidence="2">histidine kinase</fullName>
        <ecNumber evidence="2">2.7.13.3</ecNumber>
    </recommendedName>
</protein>
<dbReference type="RefSeq" id="WP_263050173.1">
    <property type="nucleotide sequence ID" value="NZ_CP106735.1"/>
</dbReference>
<keyword evidence="4" id="KW-0472">Membrane</keyword>
<evidence type="ECO:0000256" key="1">
    <source>
        <dbReference type="ARBA" id="ARBA00000085"/>
    </source>
</evidence>
<dbReference type="SMART" id="SM00388">
    <property type="entry name" value="HisKA"/>
    <property type="match status" value="1"/>
</dbReference>
<organism evidence="6 7">
    <name type="scientific">Reichenbachiella carrageenanivorans</name>
    <dbReference type="NCBI Taxonomy" id="2979869"/>
    <lineage>
        <taxon>Bacteria</taxon>
        <taxon>Pseudomonadati</taxon>
        <taxon>Bacteroidota</taxon>
        <taxon>Cytophagia</taxon>
        <taxon>Cytophagales</taxon>
        <taxon>Reichenbachiellaceae</taxon>
        <taxon>Reichenbachiella</taxon>
    </lineage>
</organism>
<dbReference type="InterPro" id="IPR013783">
    <property type="entry name" value="Ig-like_fold"/>
</dbReference>
<dbReference type="Pfam" id="PF00512">
    <property type="entry name" value="HisKA"/>
    <property type="match status" value="1"/>
</dbReference>
<evidence type="ECO:0000256" key="4">
    <source>
        <dbReference type="SAM" id="Phobius"/>
    </source>
</evidence>
<accession>A0ABY6CWY5</accession>
<evidence type="ECO:0000313" key="7">
    <source>
        <dbReference type="Proteomes" id="UP001062165"/>
    </source>
</evidence>
<dbReference type="Gene3D" id="1.10.287.130">
    <property type="match status" value="1"/>
</dbReference>
<dbReference type="InterPro" id="IPR003661">
    <property type="entry name" value="HisK_dim/P_dom"/>
</dbReference>
<keyword evidence="6" id="KW-0067">ATP-binding</keyword>
<dbReference type="Pfam" id="PF07494">
    <property type="entry name" value="Reg_prop"/>
    <property type="match status" value="2"/>
</dbReference>
<evidence type="ECO:0000313" key="6">
    <source>
        <dbReference type="EMBL" id="UXX78427.1"/>
    </source>
</evidence>
<gene>
    <name evidence="6" type="ORF">N7E81_13780</name>
</gene>
<evidence type="ECO:0000256" key="2">
    <source>
        <dbReference type="ARBA" id="ARBA00012438"/>
    </source>
</evidence>
<keyword evidence="6" id="KW-0547">Nucleotide-binding</keyword>
<dbReference type="CDD" id="cd00075">
    <property type="entry name" value="HATPase"/>
    <property type="match status" value="1"/>
</dbReference>
<dbReference type="EMBL" id="CP106735">
    <property type="protein sequence ID" value="UXX78427.1"/>
    <property type="molecule type" value="Genomic_DNA"/>
</dbReference>
<feature type="transmembrane region" description="Helical" evidence="4">
    <location>
        <begin position="751"/>
        <end position="769"/>
    </location>
</feature>